<dbReference type="Gene3D" id="1.10.510.10">
    <property type="entry name" value="Transferase(Phosphotransferase) domain 1"/>
    <property type="match status" value="1"/>
</dbReference>
<feature type="domain" description="Ubiquitin-like" evidence="2">
    <location>
        <begin position="444"/>
        <end position="518"/>
    </location>
</feature>
<dbReference type="EMBL" id="MLAK01000780">
    <property type="protein sequence ID" value="OHT04837.1"/>
    <property type="molecule type" value="Genomic_DNA"/>
</dbReference>
<keyword evidence="4" id="KW-1185">Reference proteome</keyword>
<feature type="domain" description="Protein kinase" evidence="1">
    <location>
        <begin position="1"/>
        <end position="282"/>
    </location>
</feature>
<dbReference type="PANTHER" id="PTHR23257">
    <property type="entry name" value="SERINE-THREONINE PROTEIN KINASE"/>
    <property type="match status" value="1"/>
</dbReference>
<dbReference type="Gene3D" id="3.10.20.90">
    <property type="entry name" value="Phosphatidylinositol 3-kinase Catalytic Subunit, Chain A, domain 1"/>
    <property type="match status" value="1"/>
</dbReference>
<evidence type="ECO:0008006" key="5">
    <source>
        <dbReference type="Google" id="ProtNLM"/>
    </source>
</evidence>
<proteinExistence type="predicted"/>
<dbReference type="GO" id="GO:0005524">
    <property type="term" value="F:ATP binding"/>
    <property type="evidence" value="ECO:0007669"/>
    <property type="project" value="InterPro"/>
</dbReference>
<dbReference type="InterPro" id="IPR011009">
    <property type="entry name" value="Kinase-like_dom_sf"/>
</dbReference>
<evidence type="ECO:0000313" key="3">
    <source>
        <dbReference type="EMBL" id="OHT04837.1"/>
    </source>
</evidence>
<organism evidence="3 4">
    <name type="scientific">Tritrichomonas foetus</name>
    <dbReference type="NCBI Taxonomy" id="1144522"/>
    <lineage>
        <taxon>Eukaryota</taxon>
        <taxon>Metamonada</taxon>
        <taxon>Parabasalia</taxon>
        <taxon>Tritrichomonadida</taxon>
        <taxon>Tritrichomonadidae</taxon>
        <taxon>Tritrichomonas</taxon>
    </lineage>
</organism>
<evidence type="ECO:0000259" key="2">
    <source>
        <dbReference type="PROSITE" id="PS50053"/>
    </source>
</evidence>
<dbReference type="PROSITE" id="PS50053">
    <property type="entry name" value="UBIQUITIN_2"/>
    <property type="match status" value="1"/>
</dbReference>
<dbReference type="GO" id="GO:0007165">
    <property type="term" value="P:signal transduction"/>
    <property type="evidence" value="ECO:0007669"/>
    <property type="project" value="TreeGrafter"/>
</dbReference>
<protein>
    <recommendedName>
        <fullName evidence="5">Protein kinase domain-containing protein</fullName>
    </recommendedName>
</protein>
<dbReference type="SUPFAM" id="SSF54236">
    <property type="entry name" value="Ubiquitin-like"/>
    <property type="match status" value="2"/>
</dbReference>
<dbReference type="AlphaFoldDB" id="A0A1J4K5U0"/>
<reference evidence="3" key="1">
    <citation type="submission" date="2016-10" db="EMBL/GenBank/DDBJ databases">
        <authorList>
            <person name="Benchimol M."/>
            <person name="Almeida L.G."/>
            <person name="Vasconcelos A.T."/>
            <person name="Perreira-Neves A."/>
            <person name="Rosa I.A."/>
            <person name="Tasca T."/>
            <person name="Bogo M.R."/>
            <person name="de Souza W."/>
        </authorList>
    </citation>
    <scope>NUCLEOTIDE SEQUENCE [LARGE SCALE GENOMIC DNA]</scope>
    <source>
        <strain evidence="3">K</strain>
    </source>
</reference>
<dbReference type="GeneID" id="94840381"/>
<gene>
    <name evidence="3" type="ORF">TRFO_27635</name>
</gene>
<dbReference type="OrthoDB" id="4062651at2759"/>
<evidence type="ECO:0000313" key="4">
    <source>
        <dbReference type="Proteomes" id="UP000179807"/>
    </source>
</evidence>
<dbReference type="Proteomes" id="UP000179807">
    <property type="component" value="Unassembled WGS sequence"/>
</dbReference>
<dbReference type="PRINTS" id="PR00109">
    <property type="entry name" value="TYRKINASE"/>
</dbReference>
<dbReference type="SUPFAM" id="SSF56112">
    <property type="entry name" value="Protein kinase-like (PK-like)"/>
    <property type="match status" value="1"/>
</dbReference>
<dbReference type="PROSITE" id="PS50011">
    <property type="entry name" value="PROTEIN_KINASE_DOM"/>
    <property type="match status" value="1"/>
</dbReference>
<name>A0A1J4K5U0_9EUKA</name>
<evidence type="ECO:0000259" key="1">
    <source>
        <dbReference type="PROSITE" id="PS50011"/>
    </source>
</evidence>
<accession>A0A1J4K5U0</accession>
<dbReference type="InterPro" id="IPR050167">
    <property type="entry name" value="Ser_Thr_protein_kinase"/>
</dbReference>
<dbReference type="GO" id="GO:0004672">
    <property type="term" value="F:protein kinase activity"/>
    <property type="evidence" value="ECO:0007669"/>
    <property type="project" value="InterPro"/>
</dbReference>
<dbReference type="RefSeq" id="XP_068357973.1">
    <property type="nucleotide sequence ID" value="XM_068505677.1"/>
</dbReference>
<dbReference type="InterPro" id="IPR029071">
    <property type="entry name" value="Ubiquitin-like_domsf"/>
</dbReference>
<dbReference type="GO" id="GO:0005737">
    <property type="term" value="C:cytoplasm"/>
    <property type="evidence" value="ECO:0007669"/>
    <property type="project" value="TreeGrafter"/>
</dbReference>
<sequence>MAEIVQLNDFAINISDFTIKKDNIENDFQLKFSIVTPNDDNSKEYLTRVFEVSNIGDQKHFFRDLSFMVHCKHPLISKLKGFSVFDEGGNPANYSILTEFPKNGFLIDFMKLRYKRFDNTAKSKYIYGVAIIGNFLHSRNIVHRCLAPPTLGVSENFDPILLMMNCAKSYENKLNETLQIGNFPWIAPELDTDEADLDPKQNFKADIFSFGCLIYILFTGKAPFLDSNIIKIIRNKEEPDEFIPDEMSGDMKRLLNSCWRRDPKRRPTFDEILLKLQTHEALFPDTDVDSFDQYVRQLLSFQMSSNICKIAPESLGKSVSTIYASVMTNEKMRSDPKILKSLYTIREQVETYTPIVLQCIRGRSSMPILMKVPAFMFSAALNSEINKIFGLPEILQTIQIDNEKLINCPYLTMEQLGVKNGSVLHVYNRFIPADEEDDCDECLLYLDIQFLGKKGIAYMPTNTVQMLLEDIHFLTRLPIGSIQMNYKGRQLKNNNYTMQSYGVKPLSTINVTTTYPNTPVTINIDISGVIGRTGIEEFTVPPITTILNLMEMTNVDVNQCFALFDGRELSPHEALIDLDITPDDVIEFNTNVTDWL</sequence>
<dbReference type="VEuPathDB" id="TrichDB:TRFO_27635"/>
<comment type="caution">
    <text evidence="3">The sequence shown here is derived from an EMBL/GenBank/DDBJ whole genome shotgun (WGS) entry which is preliminary data.</text>
</comment>
<dbReference type="InterPro" id="IPR001245">
    <property type="entry name" value="Ser-Thr/Tyr_kinase_cat_dom"/>
</dbReference>
<dbReference type="InterPro" id="IPR000626">
    <property type="entry name" value="Ubiquitin-like_dom"/>
</dbReference>
<dbReference type="Pfam" id="PF07714">
    <property type="entry name" value="PK_Tyr_Ser-Thr"/>
    <property type="match status" value="1"/>
</dbReference>
<dbReference type="InterPro" id="IPR000719">
    <property type="entry name" value="Prot_kinase_dom"/>
</dbReference>